<protein>
    <submittedName>
        <fullName evidence="1">Uncharacterized protein</fullName>
    </submittedName>
</protein>
<accession>A0A1A9QDH3</accession>
<comment type="caution">
    <text evidence="1">The sequence shown here is derived from an EMBL/GenBank/DDBJ whole genome shotgun (WGS) entry which is preliminary data.</text>
</comment>
<gene>
    <name evidence="1" type="ORF">A6V39_04445</name>
</gene>
<sequence length="208" mass="23261">MSVAIKSLVAVGSLGTLTGAGFAIKHFVSGESIKEHLLNSKEYKNRVFLNSGLQGLKDILDTYHSSKRTKPNDEKGVPLAKEKLVDWCNGAIGGKYSGKNNDFDAIVSWCYINVNTFEKELGDSTKKRITEAQSTNKDWVDAWKKYSKDKETSNLKITGHERDSALNGNKDTDGQAALKAWCDEKAILKMYIDTAKEDFARFEHWCTK</sequence>
<evidence type="ECO:0000313" key="2">
    <source>
        <dbReference type="Proteomes" id="UP000077623"/>
    </source>
</evidence>
<name>A0A1A9QDH3_9MOLU</name>
<dbReference type="AlphaFoldDB" id="A0A1A9QDH3"/>
<dbReference type="STRING" id="432608.A6V39_04445"/>
<organism evidence="1 2">
    <name type="scientific">Candidatus Mycoplasma haematobovis</name>
    <dbReference type="NCBI Taxonomy" id="432608"/>
    <lineage>
        <taxon>Bacteria</taxon>
        <taxon>Bacillati</taxon>
        <taxon>Mycoplasmatota</taxon>
        <taxon>Mollicutes</taxon>
        <taxon>Mycoplasmataceae</taxon>
        <taxon>Mycoplasma</taxon>
    </lineage>
</organism>
<proteinExistence type="predicted"/>
<evidence type="ECO:0000313" key="1">
    <source>
        <dbReference type="EMBL" id="OAL10134.1"/>
    </source>
</evidence>
<keyword evidence="2" id="KW-1185">Reference proteome</keyword>
<dbReference type="Proteomes" id="UP000077623">
    <property type="component" value="Unassembled WGS sequence"/>
</dbReference>
<dbReference type="RefSeq" id="WP_187150519.1">
    <property type="nucleotide sequence ID" value="NZ_LWUJ01000012.1"/>
</dbReference>
<reference evidence="2" key="1">
    <citation type="submission" date="2016-04" db="EMBL/GenBank/DDBJ databases">
        <authorList>
            <person name="Quiroz-Castaneda R.E."/>
            <person name="Martinez-Ocampo F."/>
        </authorList>
    </citation>
    <scope>NUCLEOTIDE SEQUENCE [LARGE SCALE GENOMIC DNA]</scope>
    <source>
        <strain evidence="2">INIFAP01</strain>
    </source>
</reference>
<dbReference type="EMBL" id="LWUJ01000012">
    <property type="protein sequence ID" value="OAL10134.1"/>
    <property type="molecule type" value="Genomic_DNA"/>
</dbReference>